<evidence type="ECO:0000256" key="3">
    <source>
        <dbReference type="ARBA" id="ARBA00022475"/>
    </source>
</evidence>
<protein>
    <recommendedName>
        <fullName evidence="10">Sec-independent protein translocase protein TatA</fullName>
    </recommendedName>
</protein>
<evidence type="ECO:0000256" key="5">
    <source>
        <dbReference type="ARBA" id="ARBA00022692"/>
    </source>
</evidence>
<evidence type="ECO:0000256" key="1">
    <source>
        <dbReference type="ARBA" id="ARBA00004162"/>
    </source>
</evidence>
<evidence type="ECO:0000256" key="6">
    <source>
        <dbReference type="ARBA" id="ARBA00022927"/>
    </source>
</evidence>
<dbReference type="Gene3D" id="1.20.5.3310">
    <property type="match status" value="1"/>
</dbReference>
<dbReference type="OrthoDB" id="7066617at2"/>
<dbReference type="AlphaFoldDB" id="A0A1I3VS48"/>
<dbReference type="InterPro" id="IPR006312">
    <property type="entry name" value="TatA/E"/>
</dbReference>
<sequence length="89" mass="9767">MGGISIWQLLIIAVIVVLLFGTNKLRTLGSDLGASIKGFKKAMNDDEKAEKSDLAEKNSHDADFETPNIAEKPTVEQPEKPESKNKEQV</sequence>
<keyword evidence="2 10" id="KW-0813">Transport</keyword>
<evidence type="ECO:0000256" key="11">
    <source>
        <dbReference type="SAM" id="MobiDB-lite"/>
    </source>
</evidence>
<evidence type="ECO:0000313" key="12">
    <source>
        <dbReference type="EMBL" id="PHM38384.1"/>
    </source>
</evidence>
<proteinExistence type="inferred from homology"/>
<keyword evidence="7 10" id="KW-1133">Transmembrane helix</keyword>
<evidence type="ECO:0000256" key="2">
    <source>
        <dbReference type="ARBA" id="ARBA00022448"/>
    </source>
</evidence>
<feature type="compositionally biased region" description="Basic and acidic residues" evidence="11">
    <location>
        <begin position="73"/>
        <end position="89"/>
    </location>
</feature>
<dbReference type="GO" id="GO:0008320">
    <property type="term" value="F:protein transmembrane transporter activity"/>
    <property type="evidence" value="ECO:0007669"/>
    <property type="project" value="UniProtKB-UniRule"/>
</dbReference>
<evidence type="ECO:0000256" key="7">
    <source>
        <dbReference type="ARBA" id="ARBA00022989"/>
    </source>
</evidence>
<evidence type="ECO:0000313" key="13">
    <source>
        <dbReference type="EMBL" id="SFJ98218.1"/>
    </source>
</evidence>
<evidence type="ECO:0000313" key="14">
    <source>
        <dbReference type="Proteomes" id="UP000198919"/>
    </source>
</evidence>
<reference evidence="12 15" key="3">
    <citation type="journal article" date="2017" name="Nat. Microbiol.">
        <title>Natural product diversity associated with the nematode symbionts Photorhabdus and Xenorhabdus.</title>
        <authorList>
            <person name="Tobias N.J."/>
            <person name="Wolff H."/>
            <person name="Djahanschiri B."/>
            <person name="Grundmann F."/>
            <person name="Kronenwerth M."/>
            <person name="Shi Y.M."/>
            <person name="Simonyi S."/>
            <person name="Grun P."/>
            <person name="Shapiro-Ilan D."/>
            <person name="Pidot S.J."/>
            <person name="Stinear T.P."/>
            <person name="Ebersberger I."/>
            <person name="Bode H.B."/>
        </authorList>
    </citation>
    <scope>NUCLEOTIDE SEQUENCE [LARGE SCALE GENOMIC DNA]</scope>
    <source>
        <strain evidence="12 15">DSM 17908</strain>
    </source>
</reference>
<accession>A0A1I3VS48</accession>
<feature type="transmembrane region" description="Helical" evidence="10">
    <location>
        <begin position="6"/>
        <end position="22"/>
    </location>
</feature>
<dbReference type="Proteomes" id="UP000224607">
    <property type="component" value="Unassembled WGS sequence"/>
</dbReference>
<dbReference type="InterPro" id="IPR003369">
    <property type="entry name" value="TatA/B/E"/>
</dbReference>
<dbReference type="STRING" id="351675.SAMN05421680_12249"/>
<keyword evidence="6 10" id="KW-0653">Protein transport</keyword>
<evidence type="ECO:0000256" key="9">
    <source>
        <dbReference type="ARBA" id="ARBA00023136"/>
    </source>
</evidence>
<comment type="subcellular location">
    <subcellularLocation>
        <location evidence="1 10">Cell membrane</location>
        <topology evidence="1 10">Single-pass membrane protein</topology>
    </subcellularLocation>
</comment>
<evidence type="ECO:0000256" key="4">
    <source>
        <dbReference type="ARBA" id="ARBA00022519"/>
    </source>
</evidence>
<evidence type="ECO:0000256" key="10">
    <source>
        <dbReference type="HAMAP-Rule" id="MF_00236"/>
    </source>
</evidence>
<feature type="compositionally biased region" description="Basic and acidic residues" evidence="11">
    <location>
        <begin position="45"/>
        <end position="63"/>
    </location>
</feature>
<dbReference type="PANTHER" id="PTHR42982">
    <property type="entry name" value="SEC-INDEPENDENT PROTEIN TRANSLOCASE PROTEIN TATA"/>
    <property type="match status" value="1"/>
</dbReference>
<dbReference type="GO" id="GO:0065002">
    <property type="term" value="P:intracellular protein transmembrane transport"/>
    <property type="evidence" value="ECO:0007669"/>
    <property type="project" value="UniProtKB-ARBA"/>
</dbReference>
<dbReference type="FunFam" id="1.20.5.3310:FF:000001">
    <property type="entry name" value="Probable Sec-independent protein translocase protein TatE"/>
    <property type="match status" value="1"/>
</dbReference>
<dbReference type="Pfam" id="PF02416">
    <property type="entry name" value="TatA_B_E"/>
    <property type="match status" value="1"/>
</dbReference>
<dbReference type="HAMAP" id="MF_00236">
    <property type="entry name" value="TatA_E"/>
    <property type="match status" value="1"/>
</dbReference>
<dbReference type="RefSeq" id="WP_092513208.1">
    <property type="nucleotide sequence ID" value="NZ_CAWNQB010000008.1"/>
</dbReference>
<dbReference type="EMBL" id="FORG01000022">
    <property type="protein sequence ID" value="SFJ98218.1"/>
    <property type="molecule type" value="Genomic_DNA"/>
</dbReference>
<reference evidence="13" key="1">
    <citation type="submission" date="2016-10" db="EMBL/GenBank/DDBJ databases">
        <authorList>
            <person name="de Groot N.N."/>
        </authorList>
    </citation>
    <scope>NUCLEOTIDE SEQUENCE [LARGE SCALE GENOMIC DNA]</scope>
    <source>
        <strain evidence="13">DSM 17908</strain>
    </source>
</reference>
<dbReference type="GO" id="GO:0043953">
    <property type="term" value="P:protein transport by the Tat complex"/>
    <property type="evidence" value="ECO:0007669"/>
    <property type="project" value="UniProtKB-UniRule"/>
</dbReference>
<comment type="similarity">
    <text evidence="10">Belongs to the TatA/E family.</text>
</comment>
<comment type="function">
    <text evidence="10">Part of the twin-arginine translocation (Tat) system that transports large folded proteins containing a characteristic twin-arginine motif in their signal peptide across membranes. TatA could form the protein-conducting channel of the Tat system.</text>
</comment>
<feature type="region of interest" description="Disordered" evidence="11">
    <location>
        <begin position="45"/>
        <end position="89"/>
    </location>
</feature>
<keyword evidence="8 10" id="KW-0811">Translocation</keyword>
<reference evidence="14" key="2">
    <citation type="submission" date="2016-10" db="EMBL/GenBank/DDBJ databases">
        <authorList>
            <person name="Varghese N."/>
            <person name="Submissions S."/>
        </authorList>
    </citation>
    <scope>NUCLEOTIDE SEQUENCE [LARGE SCALE GENOMIC DNA]</scope>
    <source>
        <strain evidence="14">DSM 17908</strain>
    </source>
</reference>
<organism evidence="13 14">
    <name type="scientific">Xenorhabdus mauleonii</name>
    <dbReference type="NCBI Taxonomy" id="351675"/>
    <lineage>
        <taxon>Bacteria</taxon>
        <taxon>Pseudomonadati</taxon>
        <taxon>Pseudomonadota</taxon>
        <taxon>Gammaproteobacteria</taxon>
        <taxon>Enterobacterales</taxon>
        <taxon>Morganellaceae</taxon>
        <taxon>Xenorhabdus</taxon>
    </lineage>
</organism>
<name>A0A1I3VS48_9GAMM</name>
<dbReference type="Proteomes" id="UP000198919">
    <property type="component" value="Unassembled WGS sequence"/>
</dbReference>
<evidence type="ECO:0000256" key="8">
    <source>
        <dbReference type="ARBA" id="ARBA00023010"/>
    </source>
</evidence>
<keyword evidence="5 10" id="KW-0812">Transmembrane</keyword>
<comment type="subunit">
    <text evidence="10">The Tat system comprises two distinct complexes: a TatABC complex, containing multiple copies of TatA, TatB and TatC subunits, and a separate TatA complex, containing only TatA subunits. Substrates initially bind to the TatABC complex, which probably triggers association of the separate TatA complex to form the active translocon.</text>
</comment>
<evidence type="ECO:0000313" key="15">
    <source>
        <dbReference type="Proteomes" id="UP000224607"/>
    </source>
</evidence>
<gene>
    <name evidence="10" type="primary">tatA</name>
    <name evidence="13" type="ORF">SAMN05421680_12249</name>
    <name evidence="12" type="ORF">Xmau_03442</name>
</gene>
<keyword evidence="3 10" id="KW-1003">Cell membrane</keyword>
<keyword evidence="4" id="KW-0997">Cell inner membrane</keyword>
<dbReference type="EMBL" id="NITY01000016">
    <property type="protein sequence ID" value="PHM38384.1"/>
    <property type="molecule type" value="Genomic_DNA"/>
</dbReference>
<keyword evidence="9 10" id="KW-0472">Membrane</keyword>
<keyword evidence="15" id="KW-1185">Reference proteome</keyword>
<dbReference type="NCBIfam" id="NF002960">
    <property type="entry name" value="PRK03625.1"/>
    <property type="match status" value="1"/>
</dbReference>
<dbReference type="PANTHER" id="PTHR42982:SF1">
    <property type="entry name" value="SEC-INDEPENDENT PROTEIN TRANSLOCASE PROTEIN TATA"/>
    <property type="match status" value="1"/>
</dbReference>
<dbReference type="GO" id="GO:0033281">
    <property type="term" value="C:TAT protein transport complex"/>
    <property type="evidence" value="ECO:0007669"/>
    <property type="project" value="UniProtKB-UniRule"/>
</dbReference>
<dbReference type="NCBIfam" id="TIGR01411">
    <property type="entry name" value="tatAE"/>
    <property type="match status" value="1"/>
</dbReference>
<dbReference type="NCBIfam" id="NF002448">
    <property type="entry name" value="PRK01614.1"/>
    <property type="match status" value="1"/>
</dbReference>